<dbReference type="InterPro" id="IPR020889">
    <property type="entry name" value="LipoPS_assembly_LptD"/>
</dbReference>
<dbReference type="Proteomes" id="UP001364156">
    <property type="component" value="Chromosome"/>
</dbReference>
<dbReference type="EMBL" id="CP146069">
    <property type="protein sequence ID" value="WWR45421.1"/>
    <property type="molecule type" value="Genomic_DNA"/>
</dbReference>
<evidence type="ECO:0000256" key="1">
    <source>
        <dbReference type="HAMAP-Rule" id="MF_01411"/>
    </source>
</evidence>
<evidence type="ECO:0000259" key="2">
    <source>
        <dbReference type="Pfam" id="PF04453"/>
    </source>
</evidence>
<keyword evidence="1" id="KW-0998">Cell outer membrane</keyword>
<evidence type="ECO:0000313" key="3">
    <source>
        <dbReference type="EMBL" id="WWR45421.1"/>
    </source>
</evidence>
<comment type="caution">
    <text evidence="1">Lacks conserved residue(s) required for the propagation of feature annotation.</text>
</comment>
<keyword evidence="4" id="KW-1185">Reference proteome</keyword>
<keyword evidence="1" id="KW-0472">Membrane</keyword>
<comment type="similarity">
    <text evidence="1">Belongs to the LptD family.</text>
</comment>
<feature type="chain" id="PRO_5044927242" description="LPS-assembly protein LptD" evidence="1">
    <location>
        <begin position="21"/>
        <end position="735"/>
    </location>
</feature>
<sequence precursor="true">MTLRAFICFFVVLLSVSAHGASAQSETRATGVEKADPAILVADDVYLDGSEQLVATGNVEALYNGRRLYASEVIYDRTEERLIITGPIRIEEPDGQFFVLANSAALDREMNNGILRGARIVMDDQIQLAANEIARVNGRYNQLYKAAVTSCRVCKTGRPPLWQIRARRVVHDQQEKQLYFDDAQLRVLDTPILYLPRLRLPDPTLERSTGFLVPSIHNTSLLGFGVRVPYFIKIGDHKDLTLTPYLATETRTLEWRYRQAFYNGKIEFNGAFSDDDIGTDDSRAYVFAEGTFYLPRDFVLRFDIEAVSDDTYLLDYDYSQKDRLDSELEIERARRDEYIRGAITVFQTLRDGESNETLPTGVINGEYERRIPLTNALGGELRLGFEGHGHFRNSSLNTDGPDFDPFADGRDVARLTFSADWRRGWTLPAGVLAELKLGLSADFFRIQDAGVTSSSEESELTPEAAIQLRWPLVKTTQAGSTHIIEPVVQIAWVGGRNPFVPNDESTQIEFDEGNLFATSRFTAPDRRERGFSAAYGLSWSRYGVDGWQTSFAVGQVIRDELQTDPAGGAAFTNSSGLQDRYSDLLVAGQVKTVNGLTFTARGLFDEDLSTTKAEARASLINKVAQIGATYIWLRNDPAENRPGNVSEWAFDANYRISKHWSGQADWRYDVASDEPVRAGLGITYANECVDVTLSASRRFTSSTILEPTTDISLTVGLRGFTTKTRDKSYVRTCKN</sequence>
<reference evidence="3 4" key="1">
    <citation type="submission" date="2023-10" db="EMBL/GenBank/DDBJ databases">
        <title>Roseovarius strain S88 nov., isolated from a marine algae.</title>
        <authorList>
            <person name="Lee M.W."/>
            <person name="Lee J.K."/>
            <person name="Kim J.M."/>
            <person name="Choi D.G."/>
            <person name="Baek J.H."/>
            <person name="Bayburt H."/>
            <person name="Jung J.J."/>
            <person name="Han D.M."/>
            <person name="Jeon C.O."/>
        </authorList>
    </citation>
    <scope>NUCLEOTIDE SEQUENCE [LARGE SCALE GENOMIC DNA]</scope>
    <source>
        <strain evidence="3 4">S88</strain>
    </source>
</reference>
<comment type="subcellular location">
    <subcellularLocation>
        <location evidence="1">Cell outer membrane</location>
    </subcellularLocation>
</comment>
<accession>A0ABZ2HHI6</accession>
<proteinExistence type="inferred from homology"/>
<organism evidence="3 4">
    <name type="scientific">Roseovarius phycicola</name>
    <dbReference type="NCBI Taxonomy" id="3080976"/>
    <lineage>
        <taxon>Bacteria</taxon>
        <taxon>Pseudomonadati</taxon>
        <taxon>Pseudomonadota</taxon>
        <taxon>Alphaproteobacteria</taxon>
        <taxon>Rhodobacterales</taxon>
        <taxon>Roseobacteraceae</taxon>
        <taxon>Roseovarius</taxon>
    </lineage>
</organism>
<protein>
    <recommendedName>
        <fullName evidence="1">LPS-assembly protein LptD</fullName>
    </recommendedName>
</protein>
<keyword evidence="1" id="KW-0732">Signal</keyword>
<dbReference type="InterPro" id="IPR050218">
    <property type="entry name" value="LptD"/>
</dbReference>
<dbReference type="Pfam" id="PF04453">
    <property type="entry name" value="LptD"/>
    <property type="match status" value="1"/>
</dbReference>
<dbReference type="HAMAP" id="MF_01411">
    <property type="entry name" value="LPS_assembly_LptD"/>
    <property type="match status" value="1"/>
</dbReference>
<dbReference type="PANTHER" id="PTHR30189:SF1">
    <property type="entry name" value="LPS-ASSEMBLY PROTEIN LPTD"/>
    <property type="match status" value="1"/>
</dbReference>
<dbReference type="RefSeq" id="WP_338548365.1">
    <property type="nucleotide sequence ID" value="NZ_CP146069.1"/>
</dbReference>
<comment type="function">
    <text evidence="1">Involved in the assembly of lipopolysaccharide (LPS) at the surface of the outer membrane.</text>
</comment>
<gene>
    <name evidence="1 3" type="primary">lptD</name>
    <name evidence="3" type="ORF">RZ517_11475</name>
</gene>
<feature type="domain" description="LptD C-terminal" evidence="2">
    <location>
        <begin position="282"/>
        <end position="660"/>
    </location>
</feature>
<dbReference type="PANTHER" id="PTHR30189">
    <property type="entry name" value="LPS-ASSEMBLY PROTEIN"/>
    <property type="match status" value="1"/>
</dbReference>
<name>A0ABZ2HHI6_9RHOB</name>
<evidence type="ECO:0000313" key="4">
    <source>
        <dbReference type="Proteomes" id="UP001364156"/>
    </source>
</evidence>
<comment type="subunit">
    <text evidence="1">Component of the lipopolysaccharide transport and assembly complex.</text>
</comment>
<dbReference type="InterPro" id="IPR007543">
    <property type="entry name" value="LptD_C"/>
</dbReference>
<feature type="signal peptide" evidence="1">
    <location>
        <begin position="1"/>
        <end position="20"/>
    </location>
</feature>